<evidence type="ECO:0000313" key="2">
    <source>
        <dbReference type="EMBL" id="MXO56222.1"/>
    </source>
</evidence>
<keyword evidence="3" id="KW-1185">Reference proteome</keyword>
<dbReference type="Gene3D" id="3.40.50.2000">
    <property type="entry name" value="Glycogen Phosphorylase B"/>
    <property type="match status" value="2"/>
</dbReference>
<dbReference type="SUPFAM" id="SSF53756">
    <property type="entry name" value="UDP-Glycosyltransferase/glycogen phosphorylase"/>
    <property type="match status" value="1"/>
</dbReference>
<dbReference type="RefSeq" id="WP_160597444.1">
    <property type="nucleotide sequence ID" value="NZ_WTYS01000001.1"/>
</dbReference>
<dbReference type="InterPro" id="IPR001830">
    <property type="entry name" value="Glyco_trans_20"/>
</dbReference>
<dbReference type="GO" id="GO:0003825">
    <property type="term" value="F:alpha,alpha-trehalose-phosphate synthase (UDP-forming) activity"/>
    <property type="evidence" value="ECO:0007669"/>
    <property type="project" value="TreeGrafter"/>
</dbReference>
<dbReference type="AlphaFoldDB" id="A0A6I4SN95"/>
<protein>
    <submittedName>
        <fullName evidence="2">Trehalose-6-phosphate synthase</fullName>
    </submittedName>
</protein>
<comment type="similarity">
    <text evidence="1">Belongs to the glycosyltransferase 20 family.</text>
</comment>
<dbReference type="PANTHER" id="PTHR10788">
    <property type="entry name" value="TREHALOSE-6-PHOSPHATE SYNTHASE"/>
    <property type="match status" value="1"/>
</dbReference>
<sequence length="468" mass="52607">MSRLVIISNRVAVAKARGAAGAQGGLAGALNSALKKFGGIWFGWSGEEVEETTGHIQLHTNDGVTTATIDLSKHDVDEYYNGYANSTLWPLFHYRLDLTEYENETGRGYERVNETFAQSVTPLIDPDDLIWVHDYHLLPLGERLRARGVKNRIGFFLHTPWPPARLFVSLPYHERLVRTMLEYDVIGFQTDEWLGSFLHYCEKELGAEVDEATGRIAFEDRITHARAYPIGVDWDHIQEQCGTSEARQAGQRLLASTRHRSAMIGVDRLDYSKGLPERIDGISRFFDQNPDRVRDLIFIQIAPPSREDVGSYQRIRAELEQKTGQINGARSEVDIVPIRYVNRGHSLAELCGFYRASKICVVTPLRDGMNLVAKEYVAAQDPEDPGVLILSQFAGAAHQLTEAVLVNPHSPDNLSRAIRTALDMPLEERKRRYASMVKSVREEDIHSWTANFVGDLTSLGVDHVPVAD</sequence>
<proteinExistence type="inferred from homology"/>
<comment type="caution">
    <text evidence="2">The sequence shown here is derived from an EMBL/GenBank/DDBJ whole genome shotgun (WGS) entry which is preliminary data.</text>
</comment>
<reference evidence="2 3" key="1">
    <citation type="submission" date="2019-12" db="EMBL/GenBank/DDBJ databases">
        <title>Genomic-based taxomic classification of the family Erythrobacteraceae.</title>
        <authorList>
            <person name="Xu L."/>
        </authorList>
    </citation>
    <scope>NUCLEOTIDE SEQUENCE [LARGE SCALE GENOMIC DNA]</scope>
    <source>
        <strain evidence="2 3">JCM 17802</strain>
    </source>
</reference>
<dbReference type="Proteomes" id="UP000468943">
    <property type="component" value="Unassembled WGS sequence"/>
</dbReference>
<organism evidence="2 3">
    <name type="scientific">Pontixanthobacter gangjinensis</name>
    <dbReference type="NCBI Taxonomy" id="1028742"/>
    <lineage>
        <taxon>Bacteria</taxon>
        <taxon>Pseudomonadati</taxon>
        <taxon>Pseudomonadota</taxon>
        <taxon>Alphaproteobacteria</taxon>
        <taxon>Sphingomonadales</taxon>
        <taxon>Erythrobacteraceae</taxon>
        <taxon>Pontixanthobacter</taxon>
    </lineage>
</organism>
<dbReference type="CDD" id="cd03788">
    <property type="entry name" value="GT20_TPS"/>
    <property type="match status" value="1"/>
</dbReference>
<evidence type="ECO:0000256" key="1">
    <source>
        <dbReference type="ARBA" id="ARBA00008799"/>
    </source>
</evidence>
<dbReference type="PANTHER" id="PTHR10788:SF106">
    <property type="entry name" value="BCDNA.GH08860"/>
    <property type="match status" value="1"/>
</dbReference>
<dbReference type="Pfam" id="PF00982">
    <property type="entry name" value="Glyco_transf_20"/>
    <property type="match status" value="1"/>
</dbReference>
<dbReference type="OrthoDB" id="9815690at2"/>
<accession>A0A6I4SN95</accession>
<gene>
    <name evidence="2" type="ORF">GRI36_04940</name>
</gene>
<name>A0A6I4SN95_9SPHN</name>
<evidence type="ECO:0000313" key="3">
    <source>
        <dbReference type="Proteomes" id="UP000468943"/>
    </source>
</evidence>
<dbReference type="GO" id="GO:0005992">
    <property type="term" value="P:trehalose biosynthetic process"/>
    <property type="evidence" value="ECO:0007669"/>
    <property type="project" value="InterPro"/>
</dbReference>
<dbReference type="EMBL" id="WTYS01000001">
    <property type="protein sequence ID" value="MXO56222.1"/>
    <property type="molecule type" value="Genomic_DNA"/>
</dbReference>